<feature type="region of interest" description="Disordered" evidence="1">
    <location>
        <begin position="1"/>
        <end position="21"/>
    </location>
</feature>
<comment type="caution">
    <text evidence="2">The sequence shown here is derived from an EMBL/GenBank/DDBJ whole genome shotgun (WGS) entry which is preliminary data.</text>
</comment>
<keyword evidence="3" id="KW-1185">Reference proteome</keyword>
<evidence type="ECO:0000313" key="3">
    <source>
        <dbReference type="Proteomes" id="UP000499080"/>
    </source>
</evidence>
<feature type="compositionally biased region" description="Basic and acidic residues" evidence="1">
    <location>
        <begin position="9"/>
        <end position="21"/>
    </location>
</feature>
<feature type="non-terminal residue" evidence="2">
    <location>
        <position position="1"/>
    </location>
</feature>
<proteinExistence type="predicted"/>
<dbReference type="Proteomes" id="UP000499080">
    <property type="component" value="Unassembled WGS sequence"/>
</dbReference>
<organism evidence="2 3">
    <name type="scientific">Araneus ventricosus</name>
    <name type="common">Orbweaver spider</name>
    <name type="synonym">Epeira ventricosa</name>
    <dbReference type="NCBI Taxonomy" id="182803"/>
    <lineage>
        <taxon>Eukaryota</taxon>
        <taxon>Metazoa</taxon>
        <taxon>Ecdysozoa</taxon>
        <taxon>Arthropoda</taxon>
        <taxon>Chelicerata</taxon>
        <taxon>Arachnida</taxon>
        <taxon>Araneae</taxon>
        <taxon>Araneomorphae</taxon>
        <taxon>Entelegynae</taxon>
        <taxon>Araneoidea</taxon>
        <taxon>Araneidae</taxon>
        <taxon>Araneus</taxon>
    </lineage>
</organism>
<protein>
    <submittedName>
        <fullName evidence="2">Uncharacterized protein</fullName>
    </submittedName>
</protein>
<accession>A0A4Y2FIA6</accession>
<dbReference type="AlphaFoldDB" id="A0A4Y2FIA6"/>
<dbReference type="EMBL" id="BGPR01174177">
    <property type="protein sequence ID" value="GBM41222.1"/>
    <property type="molecule type" value="Genomic_DNA"/>
</dbReference>
<reference evidence="2 3" key="1">
    <citation type="journal article" date="2019" name="Sci. Rep.">
        <title>Orb-weaving spider Araneus ventricosus genome elucidates the spidroin gene catalogue.</title>
        <authorList>
            <person name="Kono N."/>
            <person name="Nakamura H."/>
            <person name="Ohtoshi R."/>
            <person name="Moran D.A.P."/>
            <person name="Shinohara A."/>
            <person name="Yoshida Y."/>
            <person name="Fujiwara M."/>
            <person name="Mori M."/>
            <person name="Tomita M."/>
            <person name="Arakawa K."/>
        </authorList>
    </citation>
    <scope>NUCLEOTIDE SEQUENCE [LARGE SCALE GENOMIC DNA]</scope>
</reference>
<sequence length="94" mass="10684">AECQQGGAIDRRTEDDHPSHGCAEHCERAGSRRHSLRADDSSINRLIMRHVYTCEANGLREAGSQVRTGLSGDDRIRNDRFVNRSKSYRFSNEH</sequence>
<evidence type="ECO:0000256" key="1">
    <source>
        <dbReference type="SAM" id="MobiDB-lite"/>
    </source>
</evidence>
<evidence type="ECO:0000313" key="2">
    <source>
        <dbReference type="EMBL" id="GBM41222.1"/>
    </source>
</evidence>
<name>A0A4Y2FIA6_ARAVE</name>
<gene>
    <name evidence="2" type="ORF">AVEN_30505_1</name>
</gene>